<proteinExistence type="predicted"/>
<keyword evidence="3" id="KW-1185">Reference proteome</keyword>
<dbReference type="AlphaFoldDB" id="A0ABD0M3X1"/>
<accession>A0ABD0M3X1</accession>
<sequence length="224" mass="24043">MAVSRCLCSLLLLWNLLAEGSCGNENCFIVYPNSGLYPLPTTHFGSLYWSNNKLKPVDCLKYCASLPDKWTTRQCFAFNYIASTATCLVYGESQRPVEHAGDAYGERSTNCGVSGGCVNVFPNSGLYPRPATYLASYYLSGHSLTSTGCLEFCLSLPTKLITGKCFAFTYVASTAVCLVYGEPQRPVEHAGDVYGELSTECGELGGNLGSLACSFWVVVGSSAG</sequence>
<dbReference type="Proteomes" id="UP001519460">
    <property type="component" value="Unassembled WGS sequence"/>
</dbReference>
<organism evidence="2 3">
    <name type="scientific">Batillaria attramentaria</name>
    <dbReference type="NCBI Taxonomy" id="370345"/>
    <lineage>
        <taxon>Eukaryota</taxon>
        <taxon>Metazoa</taxon>
        <taxon>Spiralia</taxon>
        <taxon>Lophotrochozoa</taxon>
        <taxon>Mollusca</taxon>
        <taxon>Gastropoda</taxon>
        <taxon>Caenogastropoda</taxon>
        <taxon>Sorbeoconcha</taxon>
        <taxon>Cerithioidea</taxon>
        <taxon>Batillariidae</taxon>
        <taxon>Batillaria</taxon>
    </lineage>
</organism>
<reference evidence="2 3" key="1">
    <citation type="journal article" date="2023" name="Sci. Data">
        <title>Genome assembly of the Korean intertidal mud-creeper Batillaria attramentaria.</title>
        <authorList>
            <person name="Patra A.K."/>
            <person name="Ho P.T."/>
            <person name="Jun S."/>
            <person name="Lee S.J."/>
            <person name="Kim Y."/>
            <person name="Won Y.J."/>
        </authorList>
    </citation>
    <scope>NUCLEOTIDE SEQUENCE [LARGE SCALE GENOMIC DNA]</scope>
    <source>
        <strain evidence="2">Wonlab-2016</strain>
    </source>
</reference>
<evidence type="ECO:0000313" key="2">
    <source>
        <dbReference type="EMBL" id="KAK7506068.1"/>
    </source>
</evidence>
<comment type="caution">
    <text evidence="2">The sequence shown here is derived from an EMBL/GenBank/DDBJ whole genome shotgun (WGS) entry which is preliminary data.</text>
</comment>
<keyword evidence="1" id="KW-0732">Signal</keyword>
<evidence type="ECO:0008006" key="4">
    <source>
        <dbReference type="Google" id="ProtNLM"/>
    </source>
</evidence>
<feature type="signal peptide" evidence="1">
    <location>
        <begin position="1"/>
        <end position="23"/>
    </location>
</feature>
<name>A0ABD0M3X1_9CAEN</name>
<feature type="chain" id="PRO_5044807554" description="Apple domain-containing protein" evidence="1">
    <location>
        <begin position="24"/>
        <end position="224"/>
    </location>
</feature>
<evidence type="ECO:0000313" key="3">
    <source>
        <dbReference type="Proteomes" id="UP001519460"/>
    </source>
</evidence>
<protein>
    <recommendedName>
        <fullName evidence="4">Apple domain-containing protein</fullName>
    </recommendedName>
</protein>
<evidence type="ECO:0000256" key="1">
    <source>
        <dbReference type="SAM" id="SignalP"/>
    </source>
</evidence>
<gene>
    <name evidence="2" type="ORF">BaRGS_00002790</name>
</gene>
<dbReference type="EMBL" id="JACVVK020000008">
    <property type="protein sequence ID" value="KAK7506068.1"/>
    <property type="molecule type" value="Genomic_DNA"/>
</dbReference>